<feature type="region of interest" description="Disordered" evidence="1">
    <location>
        <begin position="1"/>
        <end position="112"/>
    </location>
</feature>
<feature type="compositionally biased region" description="Basic residues" evidence="1">
    <location>
        <begin position="260"/>
        <end position="271"/>
    </location>
</feature>
<name>F3NGW1_9ACTN</name>
<dbReference type="InterPro" id="IPR000772">
    <property type="entry name" value="Ricin_B_lectin"/>
</dbReference>
<keyword evidence="4" id="KW-1185">Reference proteome</keyword>
<sequence>MPRSHDPAADSSEAPSEPASTTSSASTPSSGSAASSTPGASGMSGASGTAAASAAAPAPVPAPDATPDAPAAAEKKDHPTASGKPAPEPAAPEPEAAAETARAPEPEAAPAAVAVAVADGPGAAGAAAAGAPPGRPRGSLLAAAGIAGTLLISVPLLVMAMNDDNSPSDRVRTETVGGATLDPGLAGEPGAAYRAESASPSASATDSTKHKPGDKADGKGGDKVAGDGAAAGGSGAGDAQGSGSSGNSGKEGEQGTAQKHTTKKSTKKKSSRPSARSLANAASSQSRVLLKNVSTGQCADVPNFGNGRVDGPVNQYPCNGTSGDNQLWNLVPHSEVGKGPGGSVLFVIRNNKDGFCLDLPNFGAVSGGTRITEYHCRPHRNDNQLYWLDRRSDGTYWIRNLASRNLCLNVAGAATGRNDAALQVGTCNDSSNDDTHWYFTRG</sequence>
<dbReference type="SUPFAM" id="SSF50370">
    <property type="entry name" value="Ricin B-like lectins"/>
    <property type="match status" value="1"/>
</dbReference>
<protein>
    <submittedName>
        <fullName evidence="3">Hydrolytic protein</fullName>
    </submittedName>
</protein>
<feature type="region of interest" description="Disordered" evidence="1">
    <location>
        <begin position="165"/>
        <end position="286"/>
    </location>
</feature>
<dbReference type="SMART" id="SM00458">
    <property type="entry name" value="RICIN"/>
    <property type="match status" value="1"/>
</dbReference>
<proteinExistence type="predicted"/>
<dbReference type="eggNOG" id="COG1470">
    <property type="taxonomic scope" value="Bacteria"/>
</dbReference>
<evidence type="ECO:0000313" key="4">
    <source>
        <dbReference type="Proteomes" id="UP000003022"/>
    </source>
</evidence>
<feature type="compositionally biased region" description="Low complexity" evidence="1">
    <location>
        <begin position="93"/>
        <end position="112"/>
    </location>
</feature>
<reference evidence="3 4" key="1">
    <citation type="journal article" date="2011" name="J. Bacteriol.">
        <title>Draft genome sequence of the marine bacterium Streptomyces griseoaurantiacus M045, which produces novel manumycin-type antibiotics with a pABA core component.</title>
        <authorList>
            <person name="Li F."/>
            <person name="Jiang P."/>
            <person name="Zheng H."/>
            <person name="Wang S."/>
            <person name="Zhao G."/>
            <person name="Qin S."/>
            <person name="Liu Z."/>
        </authorList>
    </citation>
    <scope>NUCLEOTIDE SEQUENCE [LARGE SCALE GENOMIC DNA]</scope>
    <source>
        <strain evidence="3 4">M045</strain>
    </source>
</reference>
<accession>F3NGW1</accession>
<evidence type="ECO:0000256" key="1">
    <source>
        <dbReference type="SAM" id="MobiDB-lite"/>
    </source>
</evidence>
<dbReference type="PROSITE" id="PS50231">
    <property type="entry name" value="RICIN_B_LECTIN"/>
    <property type="match status" value="1"/>
</dbReference>
<organism evidence="3 4">
    <name type="scientific">Streptomyces griseoaurantiacus M045</name>
    <dbReference type="NCBI Taxonomy" id="996637"/>
    <lineage>
        <taxon>Bacteria</taxon>
        <taxon>Bacillati</taxon>
        <taxon>Actinomycetota</taxon>
        <taxon>Actinomycetes</taxon>
        <taxon>Kitasatosporales</taxon>
        <taxon>Streptomycetaceae</taxon>
        <taxon>Streptomyces</taxon>
        <taxon>Streptomyces aurantiacus group</taxon>
    </lineage>
</organism>
<dbReference type="AlphaFoldDB" id="F3NGW1"/>
<dbReference type="Pfam" id="PF00652">
    <property type="entry name" value="Ricin_B_lectin"/>
    <property type="match status" value="1"/>
</dbReference>
<feature type="compositionally biased region" description="Basic and acidic residues" evidence="1">
    <location>
        <begin position="207"/>
        <end position="225"/>
    </location>
</feature>
<dbReference type="EMBL" id="AEYX01000032">
    <property type="protein sequence ID" value="EGG47451.1"/>
    <property type="molecule type" value="Genomic_DNA"/>
</dbReference>
<dbReference type="InterPro" id="IPR035992">
    <property type="entry name" value="Ricin_B-like_lectins"/>
</dbReference>
<dbReference type="STRING" id="996637.SGM_2375"/>
<feature type="compositionally biased region" description="Low complexity" evidence="1">
    <location>
        <begin position="191"/>
        <end position="206"/>
    </location>
</feature>
<comment type="caution">
    <text evidence="3">The sequence shown here is derived from an EMBL/GenBank/DDBJ whole genome shotgun (WGS) entry which is preliminary data.</text>
</comment>
<dbReference type="Proteomes" id="UP000003022">
    <property type="component" value="Unassembled WGS sequence"/>
</dbReference>
<gene>
    <name evidence="3" type="ORF">SGM_2375</name>
</gene>
<evidence type="ECO:0000259" key="2">
    <source>
        <dbReference type="SMART" id="SM00458"/>
    </source>
</evidence>
<dbReference type="Gene3D" id="2.80.10.50">
    <property type="match status" value="2"/>
</dbReference>
<feature type="compositionally biased region" description="Gly residues" evidence="1">
    <location>
        <begin position="229"/>
        <end position="246"/>
    </location>
</feature>
<evidence type="ECO:0000313" key="3">
    <source>
        <dbReference type="EMBL" id="EGG47451.1"/>
    </source>
</evidence>
<feature type="compositionally biased region" description="Low complexity" evidence="1">
    <location>
        <begin position="9"/>
        <end position="57"/>
    </location>
</feature>
<dbReference type="RefSeq" id="WP_006140064.1">
    <property type="nucleotide sequence ID" value="NZ_AEYX01000032.1"/>
</dbReference>
<dbReference type="CDD" id="cd00161">
    <property type="entry name" value="beta-trefoil_Ricin-like"/>
    <property type="match status" value="1"/>
</dbReference>
<feature type="domain" description="Ricin B lectin" evidence="2">
    <location>
        <begin position="287"/>
        <end position="440"/>
    </location>
</feature>